<evidence type="ECO:0000256" key="4">
    <source>
        <dbReference type="SAM" id="MobiDB-lite"/>
    </source>
</evidence>
<keyword evidence="3" id="KW-0440">LIM domain</keyword>
<proteinExistence type="predicted"/>
<protein>
    <recommendedName>
        <fullName evidence="5">PDZ domain-containing protein</fullName>
    </recommendedName>
</protein>
<feature type="non-terminal residue" evidence="6">
    <location>
        <position position="112"/>
    </location>
</feature>
<dbReference type="GO" id="GO:0001725">
    <property type="term" value="C:stress fiber"/>
    <property type="evidence" value="ECO:0007669"/>
    <property type="project" value="TreeGrafter"/>
</dbReference>
<dbReference type="PANTHER" id="PTHR24214">
    <property type="entry name" value="PDZ AND LIM DOMAIN PROTEIN ZASP"/>
    <property type="match status" value="1"/>
</dbReference>
<dbReference type="GO" id="GO:0061061">
    <property type="term" value="P:muscle structure development"/>
    <property type="evidence" value="ECO:0007669"/>
    <property type="project" value="TreeGrafter"/>
</dbReference>
<keyword evidence="3" id="KW-0862">Zinc</keyword>
<keyword evidence="2" id="KW-0963">Cytoplasm</keyword>
<comment type="caution">
    <text evidence="6">The sequence shown here is derived from an EMBL/GenBank/DDBJ whole genome shotgun (WGS) entry which is preliminary data.</text>
</comment>
<name>A0AAV2RDD5_MEGNR</name>
<organism evidence="6 7">
    <name type="scientific">Meganyctiphanes norvegica</name>
    <name type="common">Northern krill</name>
    <name type="synonym">Thysanopoda norvegica</name>
    <dbReference type="NCBI Taxonomy" id="48144"/>
    <lineage>
        <taxon>Eukaryota</taxon>
        <taxon>Metazoa</taxon>
        <taxon>Ecdysozoa</taxon>
        <taxon>Arthropoda</taxon>
        <taxon>Crustacea</taxon>
        <taxon>Multicrustacea</taxon>
        <taxon>Malacostraca</taxon>
        <taxon>Eumalacostraca</taxon>
        <taxon>Eucarida</taxon>
        <taxon>Euphausiacea</taxon>
        <taxon>Euphausiidae</taxon>
        <taxon>Meganyctiphanes</taxon>
    </lineage>
</organism>
<dbReference type="GO" id="GO:0030018">
    <property type="term" value="C:Z disc"/>
    <property type="evidence" value="ECO:0007669"/>
    <property type="project" value="TreeGrafter"/>
</dbReference>
<feature type="domain" description="PDZ" evidence="5">
    <location>
        <begin position="7"/>
        <end position="89"/>
    </location>
</feature>
<evidence type="ECO:0000256" key="3">
    <source>
        <dbReference type="ARBA" id="ARBA00023038"/>
    </source>
</evidence>
<dbReference type="GO" id="GO:0003779">
    <property type="term" value="F:actin binding"/>
    <property type="evidence" value="ECO:0007669"/>
    <property type="project" value="TreeGrafter"/>
</dbReference>
<evidence type="ECO:0000313" key="6">
    <source>
        <dbReference type="EMBL" id="CAL4120850.1"/>
    </source>
</evidence>
<dbReference type="GO" id="GO:0005912">
    <property type="term" value="C:adherens junction"/>
    <property type="evidence" value="ECO:0007669"/>
    <property type="project" value="TreeGrafter"/>
</dbReference>
<accession>A0AAV2RDD5</accession>
<dbReference type="PROSITE" id="PS50106">
    <property type="entry name" value="PDZ"/>
    <property type="match status" value="1"/>
</dbReference>
<feature type="region of interest" description="Disordered" evidence="4">
    <location>
        <begin position="87"/>
        <end position="112"/>
    </location>
</feature>
<dbReference type="SUPFAM" id="SSF50156">
    <property type="entry name" value="PDZ domain-like"/>
    <property type="match status" value="1"/>
</dbReference>
<keyword evidence="7" id="KW-1185">Reference proteome</keyword>
<dbReference type="EMBL" id="CAXKWB010018381">
    <property type="protein sequence ID" value="CAL4120850.1"/>
    <property type="molecule type" value="Genomic_DNA"/>
</dbReference>
<dbReference type="InterPro" id="IPR036034">
    <property type="entry name" value="PDZ_sf"/>
</dbReference>
<dbReference type="GO" id="GO:0031941">
    <property type="term" value="C:filamentous actin"/>
    <property type="evidence" value="ECO:0007669"/>
    <property type="project" value="TreeGrafter"/>
</dbReference>
<dbReference type="AlphaFoldDB" id="A0AAV2RDD5"/>
<dbReference type="Gene3D" id="2.30.42.10">
    <property type="match status" value="1"/>
</dbReference>
<dbReference type="Proteomes" id="UP001497623">
    <property type="component" value="Unassembled WGS sequence"/>
</dbReference>
<gene>
    <name evidence="6" type="ORF">MNOR_LOCUS22135</name>
</gene>
<dbReference type="GO" id="GO:0051371">
    <property type="term" value="F:muscle alpha-actinin binding"/>
    <property type="evidence" value="ECO:0007669"/>
    <property type="project" value="TreeGrafter"/>
</dbReference>
<evidence type="ECO:0000256" key="1">
    <source>
        <dbReference type="ARBA" id="ARBA00004496"/>
    </source>
</evidence>
<keyword evidence="3" id="KW-0479">Metal-binding</keyword>
<evidence type="ECO:0000256" key="2">
    <source>
        <dbReference type="ARBA" id="ARBA00022490"/>
    </source>
</evidence>
<evidence type="ECO:0000259" key="5">
    <source>
        <dbReference type="PROSITE" id="PS50106"/>
    </source>
</evidence>
<dbReference type="PANTHER" id="PTHR24214:SF38">
    <property type="entry name" value="PDZ AND LIM DOMAIN PROTEIN ZASP-RELATED"/>
    <property type="match status" value="1"/>
</dbReference>
<evidence type="ECO:0000313" key="7">
    <source>
        <dbReference type="Proteomes" id="UP001497623"/>
    </source>
</evidence>
<dbReference type="Pfam" id="PF00595">
    <property type="entry name" value="PDZ"/>
    <property type="match status" value="1"/>
</dbReference>
<dbReference type="InterPro" id="IPR050604">
    <property type="entry name" value="PDZ-LIM_domain"/>
</dbReference>
<dbReference type="InterPro" id="IPR001478">
    <property type="entry name" value="PDZ"/>
</dbReference>
<reference evidence="6 7" key="1">
    <citation type="submission" date="2024-05" db="EMBL/GenBank/DDBJ databases">
        <authorList>
            <person name="Wallberg A."/>
        </authorList>
    </citation>
    <scope>NUCLEOTIDE SEQUENCE [LARGE SCALE GENOMIC DNA]</scope>
</reference>
<comment type="subcellular location">
    <subcellularLocation>
        <location evidence="1">Cytoplasm</location>
    </subcellularLocation>
</comment>
<dbReference type="GO" id="GO:0030036">
    <property type="term" value="P:actin cytoskeleton organization"/>
    <property type="evidence" value="ECO:0007669"/>
    <property type="project" value="TreeGrafter"/>
</dbReference>
<dbReference type="SMART" id="SM00228">
    <property type="entry name" value="PDZ"/>
    <property type="match status" value="1"/>
</dbReference>
<sequence length="112" mass="12324">MASNLVHLVLERDGHDQPWGFRLQGGADVGLPLSVQRVLVGTPSEGTFFKGDVIQKVSYTDTKGLSHQQAADLFNNAGNQIHVYVKRSQAKDKTKPSTPTPKFNFAMPKGFR</sequence>